<dbReference type="Pfam" id="PF05152">
    <property type="entry name" value="DUF705"/>
    <property type="match status" value="1"/>
</dbReference>
<name>T1K351_TETUR</name>
<protein>
    <submittedName>
        <fullName evidence="1">Uncharacterized protein</fullName>
    </submittedName>
</protein>
<dbReference type="InterPro" id="IPR007827">
    <property type="entry name" value="DUF705"/>
</dbReference>
<dbReference type="SUPFAM" id="SSF56784">
    <property type="entry name" value="HAD-like"/>
    <property type="match status" value="1"/>
</dbReference>
<dbReference type="AlphaFoldDB" id="T1K351"/>
<reference evidence="1" key="2">
    <citation type="submission" date="2015-06" db="UniProtKB">
        <authorList>
            <consortium name="EnsemblMetazoa"/>
        </authorList>
    </citation>
    <scope>IDENTIFICATION</scope>
</reference>
<reference evidence="2" key="1">
    <citation type="submission" date="2011-08" db="EMBL/GenBank/DDBJ databases">
        <authorList>
            <person name="Rombauts S."/>
        </authorList>
    </citation>
    <scope>NUCLEOTIDE SEQUENCE</scope>
    <source>
        <strain evidence="2">London</strain>
    </source>
</reference>
<dbReference type="CDD" id="cd01427">
    <property type="entry name" value="HAD_like"/>
    <property type="match status" value="1"/>
</dbReference>
<accession>T1K351</accession>
<dbReference type="EnsemblMetazoa" id="tetur04g07410.1">
    <property type="protein sequence ID" value="tetur04g07410.1"/>
    <property type="gene ID" value="tetur04g07410"/>
</dbReference>
<keyword evidence="2" id="KW-1185">Reference proteome</keyword>
<evidence type="ECO:0000313" key="1">
    <source>
        <dbReference type="EnsemblMetazoa" id="tetur04g07410.1"/>
    </source>
</evidence>
<proteinExistence type="predicted"/>
<dbReference type="InterPro" id="IPR036412">
    <property type="entry name" value="HAD-like_sf"/>
</dbReference>
<dbReference type="HOGENOM" id="CLU_880890_0_0_1"/>
<dbReference type="Proteomes" id="UP000015104">
    <property type="component" value="Unassembled WGS sequence"/>
</dbReference>
<evidence type="ECO:0000313" key="2">
    <source>
        <dbReference type="Proteomes" id="UP000015104"/>
    </source>
</evidence>
<sequence>MTAVIDVVFEDSLWVDNLSNLVKSTNTVGIHLYNFTHFIKSFKKNNKRIFYQNSNTVSLVNAITVANFLPNIATKATKTTAFSTCAKNPRIVVWREGQPVKLCSTQIYISSDKEDAVKIYYTKVLPYIKSRYQKYTNVLDCSNQCLTKQPISNSNLLYARKSIAVFDLDDTLIDEKNKPKKGALKLIEAIKDRFDILVLWSHGGRIHVGEQLRKNEWSDTFDVALFNTDIDSLNCKNLLYLYNVLPENVIFSKAILLDDRIDNWSPEYDDMFLIDPKSSLHSVTREIEKKASMSNSYECVAFVTVRLSGLYNNGAL</sequence>
<organism evidence="1 2">
    <name type="scientific">Tetranychus urticae</name>
    <name type="common">Two-spotted spider mite</name>
    <dbReference type="NCBI Taxonomy" id="32264"/>
    <lineage>
        <taxon>Eukaryota</taxon>
        <taxon>Metazoa</taxon>
        <taxon>Ecdysozoa</taxon>
        <taxon>Arthropoda</taxon>
        <taxon>Chelicerata</taxon>
        <taxon>Arachnida</taxon>
        <taxon>Acari</taxon>
        <taxon>Acariformes</taxon>
        <taxon>Trombidiformes</taxon>
        <taxon>Prostigmata</taxon>
        <taxon>Eleutherengona</taxon>
        <taxon>Raphignathae</taxon>
        <taxon>Tetranychoidea</taxon>
        <taxon>Tetranychidae</taxon>
        <taxon>Tetranychus</taxon>
    </lineage>
</organism>
<dbReference type="EMBL" id="CAEY01001374">
    <property type="status" value="NOT_ANNOTATED_CDS"/>
    <property type="molecule type" value="Genomic_DNA"/>
</dbReference>